<keyword evidence="3" id="KW-1185">Reference proteome</keyword>
<evidence type="ECO:0000313" key="3">
    <source>
        <dbReference type="Proteomes" id="UP000243778"/>
    </source>
</evidence>
<dbReference type="OrthoDB" id="5724405at2"/>
<dbReference type="AlphaFoldDB" id="A0A1H2R3H7"/>
<evidence type="ECO:0000256" key="1">
    <source>
        <dbReference type="SAM" id="MobiDB-lite"/>
    </source>
</evidence>
<dbReference type="Proteomes" id="UP000243778">
    <property type="component" value="Unassembled WGS sequence"/>
</dbReference>
<proteinExistence type="predicted"/>
<evidence type="ECO:0008006" key="4">
    <source>
        <dbReference type="Google" id="ProtNLM"/>
    </source>
</evidence>
<reference evidence="3" key="1">
    <citation type="submission" date="2016-10" db="EMBL/GenBank/DDBJ databases">
        <authorList>
            <person name="Varghese N."/>
            <person name="Submissions S."/>
        </authorList>
    </citation>
    <scope>NUCLEOTIDE SEQUENCE [LARGE SCALE GENOMIC DNA]</scope>
    <source>
        <strain evidence="3">NRRL B-59562</strain>
    </source>
</reference>
<protein>
    <recommendedName>
        <fullName evidence="4">Molecular chaperone</fullName>
    </recommendedName>
</protein>
<accession>A0A1H2R3H7</accession>
<name>A0A1H2R3H7_9PSED</name>
<gene>
    <name evidence="2" type="ORF">SAMN05216287_0224</name>
</gene>
<organism evidence="2 3">
    <name type="scientific">Pseudomonas kuykendallii</name>
    <dbReference type="NCBI Taxonomy" id="1007099"/>
    <lineage>
        <taxon>Bacteria</taxon>
        <taxon>Pseudomonadati</taxon>
        <taxon>Pseudomonadota</taxon>
        <taxon>Gammaproteobacteria</taxon>
        <taxon>Pseudomonadales</taxon>
        <taxon>Pseudomonadaceae</taxon>
        <taxon>Pseudomonas</taxon>
    </lineage>
</organism>
<dbReference type="EMBL" id="FNNU01000001">
    <property type="protein sequence ID" value="SDW13895.1"/>
    <property type="molecule type" value="Genomic_DNA"/>
</dbReference>
<dbReference type="STRING" id="1007099.SAMN05216287_0224"/>
<evidence type="ECO:0000313" key="2">
    <source>
        <dbReference type="EMBL" id="SDW13895.1"/>
    </source>
</evidence>
<sequence>MDKQSPHLLLRVPTPSQQSLTFCDASPKDLKRWIAGLPKANIGETARQLYQCLVELNQLVTPVENRLQLLELLRPEIYFVCQHLERHFLNQAIVLDERPRKVANLCQALQNHLAIGYKLIIARVVPRYSKDRSQLLAACLQRAIHALCGPLIRASQLYCPVPEGLWLELHQIYQIARDHNLQKTTVRDPLARHTQTLSVEQSYLVGLLIGCARANQMRQSGIARLAEVLEPWSQLVKLQPADLPSSLFAVAPQLDGPPRYKTLFSAQEQQRLLGIDPTPLVDAIKDYLALPPEKRNQSPLLVPDGVSTDLLQHLGSAWGDISERTFQRIPGQGALTLCLGMSAVHYFLSGKRAFAEVLKSPKSVTVATFKPTTGGPDVWSNAFDAQPMQDWENGMPFEEIQYQPVHGEEGSHNNTTADESFPTFALQIVNHSPGGYCLAWPKEVPQQLQAGELLGVQDSPEQGWSVGVVRWIRQVRGGGTQMGIELVAPHAQTCGLQLVRKAAEQSSHYLRALLLPEISAISRPATLITPRLPFQEGSKVQINLNGKEHKAVLGLRQTSTGSFSQFEYRSVEQPGEDQNKPTIPGEGQTRPAEEDFDSLWKSL</sequence>
<feature type="region of interest" description="Disordered" evidence="1">
    <location>
        <begin position="568"/>
        <end position="603"/>
    </location>
</feature>
<dbReference type="RefSeq" id="WP_090223866.1">
    <property type="nucleotide sequence ID" value="NZ_FNNU01000001.1"/>
</dbReference>